<dbReference type="EMBL" id="JBCGBO010000004">
    <property type="protein sequence ID" value="KAK9208840.1"/>
    <property type="molecule type" value="Genomic_DNA"/>
</dbReference>
<comment type="similarity">
    <text evidence="8">Belongs to the HSF family. Class A subfamily.</text>
</comment>
<reference evidence="11 12" key="1">
    <citation type="submission" date="2024-05" db="EMBL/GenBank/DDBJ databases">
        <title>Haplotype-resolved chromosome-level genome assembly of Huyou (Citrus changshanensis).</title>
        <authorList>
            <person name="Miao C."/>
            <person name="Chen W."/>
            <person name="Wu Y."/>
            <person name="Wang L."/>
            <person name="Zhao S."/>
            <person name="Grierson D."/>
            <person name="Xu C."/>
            <person name="Chen K."/>
        </authorList>
    </citation>
    <scope>NUCLEOTIDE SEQUENCE [LARGE SCALE GENOMIC DNA]</scope>
    <source>
        <strain evidence="11">01-14</strain>
        <tissue evidence="11">Leaf</tissue>
    </source>
</reference>
<evidence type="ECO:0000313" key="11">
    <source>
        <dbReference type="EMBL" id="KAK9208840.1"/>
    </source>
</evidence>
<dbReference type="InterPro" id="IPR036388">
    <property type="entry name" value="WH-like_DNA-bd_sf"/>
</dbReference>
<protein>
    <recommendedName>
        <fullName evidence="10">HSF-type DNA-binding domain-containing protein</fullName>
    </recommendedName>
</protein>
<evidence type="ECO:0000256" key="8">
    <source>
        <dbReference type="ARBA" id="ARBA00061350"/>
    </source>
</evidence>
<dbReference type="GO" id="GO:0006357">
    <property type="term" value="P:regulation of transcription by RNA polymerase II"/>
    <property type="evidence" value="ECO:0007669"/>
    <property type="project" value="TreeGrafter"/>
</dbReference>
<proteinExistence type="inferred from homology"/>
<name>A0AAP0QR52_9ROSI</name>
<evidence type="ECO:0000256" key="9">
    <source>
        <dbReference type="SAM" id="MobiDB-lite"/>
    </source>
</evidence>
<evidence type="ECO:0000256" key="6">
    <source>
        <dbReference type="ARBA" id="ARBA00023163"/>
    </source>
</evidence>
<keyword evidence="6" id="KW-0804">Transcription</keyword>
<dbReference type="PANTHER" id="PTHR10015:SF298">
    <property type="entry name" value="HEAT STRESS TRANSCRIPTION FACTOR A-9"/>
    <property type="match status" value="1"/>
</dbReference>
<feature type="region of interest" description="Disordered" evidence="9">
    <location>
        <begin position="48"/>
        <end position="116"/>
    </location>
</feature>
<dbReference type="AlphaFoldDB" id="A0AAP0QR52"/>
<evidence type="ECO:0000256" key="1">
    <source>
        <dbReference type="ARBA" id="ARBA00004123"/>
    </source>
</evidence>
<evidence type="ECO:0000256" key="7">
    <source>
        <dbReference type="ARBA" id="ARBA00023242"/>
    </source>
</evidence>
<evidence type="ECO:0000259" key="10">
    <source>
        <dbReference type="PROSITE" id="PS00434"/>
    </source>
</evidence>
<dbReference type="FunFam" id="1.10.10.10:FF:000057">
    <property type="entry name" value="Heat shock transcription factor 1"/>
    <property type="match status" value="1"/>
</dbReference>
<comment type="caution">
    <text evidence="11">The sequence shown here is derived from an EMBL/GenBank/DDBJ whole genome shotgun (WGS) entry which is preliminary data.</text>
</comment>
<dbReference type="PRINTS" id="PR00056">
    <property type="entry name" value="HSFDOMAIN"/>
</dbReference>
<evidence type="ECO:0000256" key="5">
    <source>
        <dbReference type="ARBA" id="ARBA00023125"/>
    </source>
</evidence>
<dbReference type="Gene3D" id="1.10.10.10">
    <property type="entry name" value="Winged helix-like DNA-binding domain superfamily/Winged helix DNA-binding domain"/>
    <property type="match status" value="1"/>
</dbReference>
<dbReference type="GO" id="GO:0003700">
    <property type="term" value="F:DNA-binding transcription factor activity"/>
    <property type="evidence" value="ECO:0007669"/>
    <property type="project" value="InterPro"/>
</dbReference>
<accession>A0AAP0QR52</accession>
<organism evidence="11 12">
    <name type="scientific">Citrus x changshan-huyou</name>
    <dbReference type="NCBI Taxonomy" id="2935761"/>
    <lineage>
        <taxon>Eukaryota</taxon>
        <taxon>Viridiplantae</taxon>
        <taxon>Streptophyta</taxon>
        <taxon>Embryophyta</taxon>
        <taxon>Tracheophyta</taxon>
        <taxon>Spermatophyta</taxon>
        <taxon>Magnoliopsida</taxon>
        <taxon>eudicotyledons</taxon>
        <taxon>Gunneridae</taxon>
        <taxon>Pentapetalae</taxon>
        <taxon>rosids</taxon>
        <taxon>malvids</taxon>
        <taxon>Sapindales</taxon>
        <taxon>Rutaceae</taxon>
        <taxon>Aurantioideae</taxon>
        <taxon>Citrus</taxon>
    </lineage>
</organism>
<evidence type="ECO:0000256" key="4">
    <source>
        <dbReference type="ARBA" id="ARBA00023016"/>
    </source>
</evidence>
<evidence type="ECO:0000256" key="3">
    <source>
        <dbReference type="ARBA" id="ARBA00023015"/>
    </source>
</evidence>
<comment type="subcellular location">
    <subcellularLocation>
        <location evidence="1">Nucleus</location>
    </subcellularLocation>
</comment>
<keyword evidence="4" id="KW-0346">Stress response</keyword>
<dbReference type="InterPro" id="IPR000232">
    <property type="entry name" value="HSF_DNA-bd"/>
</dbReference>
<keyword evidence="3" id="KW-0805">Transcription regulation</keyword>
<evidence type="ECO:0000256" key="2">
    <source>
        <dbReference type="ARBA" id="ARBA00022553"/>
    </source>
</evidence>
<dbReference type="PROSITE" id="PS00434">
    <property type="entry name" value="HSF_DOMAIN"/>
    <property type="match status" value="1"/>
</dbReference>
<dbReference type="SMART" id="SM00415">
    <property type="entry name" value="HSF"/>
    <property type="match status" value="1"/>
</dbReference>
<evidence type="ECO:0000313" key="12">
    <source>
        <dbReference type="Proteomes" id="UP001428341"/>
    </source>
</evidence>
<keyword evidence="2" id="KW-0597">Phosphoprotein</keyword>
<keyword evidence="7" id="KW-0539">Nucleus</keyword>
<dbReference type="GO" id="GO:0000978">
    <property type="term" value="F:RNA polymerase II cis-regulatory region sequence-specific DNA binding"/>
    <property type="evidence" value="ECO:0007669"/>
    <property type="project" value="TreeGrafter"/>
</dbReference>
<dbReference type="Proteomes" id="UP001428341">
    <property type="component" value="Unassembled WGS sequence"/>
</dbReference>
<keyword evidence="12" id="KW-1185">Reference proteome</keyword>
<feature type="compositionally biased region" description="Acidic residues" evidence="9">
    <location>
        <begin position="89"/>
        <end position="101"/>
    </location>
</feature>
<dbReference type="Pfam" id="PF00447">
    <property type="entry name" value="HSF_DNA-bind"/>
    <property type="match status" value="1"/>
</dbReference>
<keyword evidence="5" id="KW-0238">DNA-binding</keyword>
<gene>
    <name evidence="11" type="ORF">WN944_001201</name>
</gene>
<sequence>MVIPTAAGGAGGTFCSVCSSNLFPKPKSCQDVAMETIEETVETENEIPLITVKEDEEEEKEASPYENSNGGGPSSSSSSMPTLARIKEEEEEEEGAFDDELVGGGSLPKPMEGLNEVGPPPFLRKIYEMVEDPETDPVVSWSLNRNSFIVWESHDFSENLLPKYFKHKNFSSFIRQLNTYGFKKIHSNRWEFANEKFRGGKKHLLKNITRRSRFNKAQDGTVTLACVDSAKFGVEMELETLRNDQKTLRLEMLKLRQQQDESLCQMSAVAERIRCAECKQQQTLNFFAKIAKYPNFVQQLVHKRKPQRELHGDEFKLSKKPRLTAAQLESQSVPESVDSSENVNCRNQAREQLATMQSELTDMLPADSTNIDTTDTPPAFQALMDDDGLCRSPIQDLKGNVMCTCGNGTTITAQDSSSVYNTFLGNVLGDSSITENGTDDDQVAVSDSQLFHELEDLIGKSHSWGGYVNELVEQVDCDGSIL</sequence>
<feature type="domain" description="HSF-type DNA-binding" evidence="10">
    <location>
        <begin position="161"/>
        <end position="185"/>
    </location>
</feature>
<dbReference type="GO" id="GO:0005634">
    <property type="term" value="C:nucleus"/>
    <property type="evidence" value="ECO:0007669"/>
    <property type="project" value="UniProtKB-SubCell"/>
</dbReference>
<dbReference type="SUPFAM" id="SSF46785">
    <property type="entry name" value="Winged helix' DNA-binding domain"/>
    <property type="match status" value="1"/>
</dbReference>
<dbReference type="InterPro" id="IPR036390">
    <property type="entry name" value="WH_DNA-bd_sf"/>
</dbReference>
<dbReference type="PANTHER" id="PTHR10015">
    <property type="entry name" value="HEAT SHOCK TRANSCRIPTION FACTOR"/>
    <property type="match status" value="1"/>
</dbReference>
<dbReference type="GO" id="GO:0034605">
    <property type="term" value="P:cellular response to heat"/>
    <property type="evidence" value="ECO:0007669"/>
    <property type="project" value="TreeGrafter"/>
</dbReference>